<evidence type="ECO:0000313" key="2">
    <source>
        <dbReference type="EMBL" id="GFS30709.1"/>
    </source>
</evidence>
<sequence>SICQITYGYSRRFWQQWKDEGDGLVTRKENHDFSTEPPLRLNNTPLVYDSHQSRTSAESVAHGFARRRSPGEFSPEDSARIGDNQTPDTPASEQGRRSMKRTPRFLQKGVRVHRER</sequence>
<keyword evidence="3" id="KW-1185">Reference proteome</keyword>
<proteinExistence type="predicted"/>
<feature type="non-terminal residue" evidence="2">
    <location>
        <position position="1"/>
    </location>
</feature>
<reference evidence="2" key="1">
    <citation type="submission" date="2020-08" db="EMBL/GenBank/DDBJ databases">
        <title>Multicomponent nature underlies the extraordinary mechanical properties of spider dragline silk.</title>
        <authorList>
            <person name="Kono N."/>
            <person name="Nakamura H."/>
            <person name="Mori M."/>
            <person name="Yoshida Y."/>
            <person name="Ohtoshi R."/>
            <person name="Malay A.D."/>
            <person name="Moran D.A.P."/>
            <person name="Tomita M."/>
            <person name="Numata K."/>
            <person name="Arakawa K."/>
        </authorList>
    </citation>
    <scope>NUCLEOTIDE SEQUENCE</scope>
</reference>
<name>A0A8X6M618_NEPPI</name>
<dbReference type="EMBL" id="BMAW01041778">
    <property type="protein sequence ID" value="GFS30709.1"/>
    <property type="molecule type" value="Genomic_DNA"/>
</dbReference>
<evidence type="ECO:0000313" key="3">
    <source>
        <dbReference type="Proteomes" id="UP000887013"/>
    </source>
</evidence>
<protein>
    <submittedName>
        <fullName evidence="2">Uncharacterized protein</fullName>
    </submittedName>
</protein>
<gene>
    <name evidence="2" type="ORF">NPIL_268571</name>
</gene>
<comment type="caution">
    <text evidence="2">The sequence shown here is derived from an EMBL/GenBank/DDBJ whole genome shotgun (WGS) entry which is preliminary data.</text>
</comment>
<dbReference type="AlphaFoldDB" id="A0A8X6M618"/>
<dbReference type="Proteomes" id="UP000887013">
    <property type="component" value="Unassembled WGS sequence"/>
</dbReference>
<feature type="compositionally biased region" description="Polar residues" evidence="1">
    <location>
        <begin position="83"/>
        <end position="92"/>
    </location>
</feature>
<organism evidence="2 3">
    <name type="scientific">Nephila pilipes</name>
    <name type="common">Giant wood spider</name>
    <name type="synonym">Nephila maculata</name>
    <dbReference type="NCBI Taxonomy" id="299642"/>
    <lineage>
        <taxon>Eukaryota</taxon>
        <taxon>Metazoa</taxon>
        <taxon>Ecdysozoa</taxon>
        <taxon>Arthropoda</taxon>
        <taxon>Chelicerata</taxon>
        <taxon>Arachnida</taxon>
        <taxon>Araneae</taxon>
        <taxon>Araneomorphae</taxon>
        <taxon>Entelegynae</taxon>
        <taxon>Araneoidea</taxon>
        <taxon>Nephilidae</taxon>
        <taxon>Nephila</taxon>
    </lineage>
</organism>
<feature type="region of interest" description="Disordered" evidence="1">
    <location>
        <begin position="28"/>
        <end position="116"/>
    </location>
</feature>
<evidence type="ECO:0000256" key="1">
    <source>
        <dbReference type="SAM" id="MobiDB-lite"/>
    </source>
</evidence>
<accession>A0A8X6M618</accession>